<dbReference type="NCBIfam" id="TIGR00765">
    <property type="entry name" value="yihY_not_rbn"/>
    <property type="match status" value="1"/>
</dbReference>
<proteinExistence type="predicted"/>
<dbReference type="PIRSF" id="PIRSF035875">
    <property type="entry name" value="RNase_BN"/>
    <property type="match status" value="1"/>
</dbReference>
<dbReference type="RefSeq" id="WP_140963215.1">
    <property type="nucleotide sequence ID" value="NZ_VEVQ02000009.1"/>
</dbReference>
<dbReference type="InterPro" id="IPR017039">
    <property type="entry name" value="Virul_fac_BrkB"/>
</dbReference>
<reference evidence="7 8" key="3">
    <citation type="submission" date="2020-02" db="EMBL/GenBank/DDBJ databases">
        <title>Flavobacterium profundi sp. nov., isolated from a deep-sea seamount.</title>
        <authorList>
            <person name="Zhang D.-C."/>
        </authorList>
    </citation>
    <scope>NUCLEOTIDE SEQUENCE [LARGE SCALE GENOMIC DNA]</scope>
    <source>
        <strain evidence="7 8">EC11</strain>
    </source>
</reference>
<evidence type="ECO:0000256" key="1">
    <source>
        <dbReference type="ARBA" id="ARBA00004651"/>
    </source>
</evidence>
<organism evidence="7 8">
    <name type="scientific">Flavobacterium jejuense</name>
    <dbReference type="NCBI Taxonomy" id="1544455"/>
    <lineage>
        <taxon>Bacteria</taxon>
        <taxon>Pseudomonadati</taxon>
        <taxon>Bacteroidota</taxon>
        <taxon>Flavobacteriia</taxon>
        <taxon>Flavobacteriales</taxon>
        <taxon>Flavobacteriaceae</taxon>
        <taxon>Flavobacterium</taxon>
    </lineage>
</organism>
<keyword evidence="8" id="KW-1185">Reference proteome</keyword>
<evidence type="ECO:0000256" key="3">
    <source>
        <dbReference type="ARBA" id="ARBA00022692"/>
    </source>
</evidence>
<dbReference type="Pfam" id="PF03631">
    <property type="entry name" value="Virul_fac_BrkB"/>
    <property type="match status" value="1"/>
</dbReference>
<feature type="transmembrane region" description="Helical" evidence="6">
    <location>
        <begin position="92"/>
        <end position="110"/>
    </location>
</feature>
<dbReference type="EMBL" id="VEVQ02000009">
    <property type="protein sequence ID" value="NHN26903.1"/>
    <property type="molecule type" value="Genomic_DNA"/>
</dbReference>
<keyword evidence="2" id="KW-1003">Cell membrane</keyword>
<comment type="subcellular location">
    <subcellularLocation>
        <location evidence="1">Cell membrane</location>
        <topology evidence="1">Multi-pass membrane protein</topology>
    </subcellularLocation>
</comment>
<keyword evidence="5 6" id="KW-0472">Membrane</keyword>
<evidence type="ECO:0000313" key="7">
    <source>
        <dbReference type="EMBL" id="NHN26903.1"/>
    </source>
</evidence>
<protein>
    <submittedName>
        <fullName evidence="7">YihY/virulence factor BrkB family protein</fullName>
    </submittedName>
</protein>
<accession>A0ABX0IT80</accession>
<reference evidence="8" key="1">
    <citation type="submission" date="2019-05" db="EMBL/GenBank/DDBJ databases">
        <title>Flavobacterium profundi sp. nov., isolated from a deep-sea seamount.</title>
        <authorList>
            <person name="Zhang D.-C."/>
        </authorList>
    </citation>
    <scope>NUCLEOTIDE SEQUENCE [LARGE SCALE GENOMIC DNA]</scope>
    <source>
        <strain evidence="8">EC11</strain>
    </source>
</reference>
<feature type="transmembrane region" description="Helical" evidence="6">
    <location>
        <begin position="28"/>
        <end position="52"/>
    </location>
</feature>
<reference evidence="7 8" key="2">
    <citation type="submission" date="2019-05" db="EMBL/GenBank/DDBJ databases">
        <authorList>
            <person name="Lianzixin W."/>
        </authorList>
    </citation>
    <scope>NUCLEOTIDE SEQUENCE [LARGE SCALE GENOMIC DNA]</scope>
    <source>
        <strain evidence="7 8">EC11</strain>
    </source>
</reference>
<evidence type="ECO:0000256" key="5">
    <source>
        <dbReference type="ARBA" id="ARBA00023136"/>
    </source>
</evidence>
<dbReference type="Proteomes" id="UP000817854">
    <property type="component" value="Unassembled WGS sequence"/>
</dbReference>
<dbReference type="PANTHER" id="PTHR30213:SF1">
    <property type="entry name" value="INNER MEMBRANE PROTEIN YHJD"/>
    <property type="match status" value="1"/>
</dbReference>
<evidence type="ECO:0000256" key="6">
    <source>
        <dbReference type="SAM" id="Phobius"/>
    </source>
</evidence>
<evidence type="ECO:0000256" key="4">
    <source>
        <dbReference type="ARBA" id="ARBA00022989"/>
    </source>
</evidence>
<evidence type="ECO:0000256" key="2">
    <source>
        <dbReference type="ARBA" id="ARBA00022475"/>
    </source>
</evidence>
<keyword evidence="3 6" id="KW-0812">Transmembrane</keyword>
<feature type="transmembrane region" description="Helical" evidence="6">
    <location>
        <begin position="175"/>
        <end position="203"/>
    </location>
</feature>
<evidence type="ECO:0000313" key="8">
    <source>
        <dbReference type="Proteomes" id="UP000817854"/>
    </source>
</evidence>
<sequence length="307" mass="34417">MKFKRFWTVLKNTFTGFLDKKILKMSAALAYTTVFSIGPLLLVILYLCDIFWGREAIEGSIYNQLKSFVGKESAIQVQNMIQNLTISNSTSLAGIIGIVMLIIGATSVFAEIQDSINTIWDIKPKKKSGFWLFIKSRLLSFGVIGSIGFILLVSLGISAVMDTISQQLTSYFPEVLYYLVYIANSLLTFVIISLLFGAIFTILPDAKIKWRQVKFASFATALLFIFGKFLISFYISNSNINSVYGSAGSFVIVIVWVYYSSVILYFGAQLAKSYAIEYASPIQPSEFAEFITVKEEKSNSQILQEKR</sequence>
<comment type="caution">
    <text evidence="7">The sequence shown here is derived from an EMBL/GenBank/DDBJ whole genome shotgun (WGS) entry which is preliminary data.</text>
</comment>
<dbReference type="PANTHER" id="PTHR30213">
    <property type="entry name" value="INNER MEMBRANE PROTEIN YHJD"/>
    <property type="match status" value="1"/>
</dbReference>
<gene>
    <name evidence="7" type="ORF">FIA58_014555</name>
</gene>
<feature type="transmembrane region" description="Helical" evidence="6">
    <location>
        <begin position="247"/>
        <end position="268"/>
    </location>
</feature>
<keyword evidence="4 6" id="KW-1133">Transmembrane helix</keyword>
<name>A0ABX0IT80_9FLAO</name>
<feature type="transmembrane region" description="Helical" evidence="6">
    <location>
        <begin position="215"/>
        <end position="235"/>
    </location>
</feature>
<feature type="transmembrane region" description="Helical" evidence="6">
    <location>
        <begin position="130"/>
        <end position="155"/>
    </location>
</feature>